<dbReference type="Pfam" id="PF12796">
    <property type="entry name" value="Ank_2"/>
    <property type="match status" value="1"/>
</dbReference>
<accession>A0A8S0PPZ7</accession>
<feature type="transmembrane region" description="Helical" evidence="1">
    <location>
        <begin position="404"/>
        <end position="430"/>
    </location>
</feature>
<reference evidence="3 4" key="1">
    <citation type="submission" date="2019-12" db="EMBL/GenBank/DDBJ databases">
        <authorList>
            <person name="Alioto T."/>
            <person name="Alioto T."/>
            <person name="Gomez Garrido J."/>
        </authorList>
    </citation>
    <scope>NUCLEOTIDE SEQUENCE [LARGE SCALE GENOMIC DNA]</scope>
</reference>
<feature type="domain" description="PGG" evidence="2">
    <location>
        <begin position="358"/>
        <end position="471"/>
    </location>
</feature>
<dbReference type="AlphaFoldDB" id="A0A8S0PPZ7"/>
<keyword evidence="4" id="KW-1185">Reference proteome</keyword>
<dbReference type="SUPFAM" id="SSF48403">
    <property type="entry name" value="Ankyrin repeat"/>
    <property type="match status" value="1"/>
</dbReference>
<dbReference type="PANTHER" id="PTHR24177">
    <property type="entry name" value="CASKIN"/>
    <property type="match status" value="1"/>
</dbReference>
<dbReference type="Pfam" id="PF13962">
    <property type="entry name" value="PGG"/>
    <property type="match status" value="1"/>
</dbReference>
<feature type="transmembrane region" description="Helical" evidence="1">
    <location>
        <begin position="451"/>
        <end position="473"/>
    </location>
</feature>
<sequence length="528" mass="59806">MDNEIEIQDESPNTDATADLTQRRVNTLHKAALKGDWKAAKGTVSLDRNITWSVKITKEGNTALHIAVSAKQTAFVRNLVECLEESELELKNEYGYTAFCTAAVSGVVEIAKVMYHKNENLPAIRSKGGYTPLKIAIWFRNTEMAEYLYPVTPLGDLEEEEYIDILVEAICSDMYDIALKMLKERSKIATSTEILQSLAQKHLSYNHKFQGWIWERLVSVIANIPWVPCKSINLSHSSPQTQILHDAAKIGNVEFLTLITQSFPELTWNVDSNNYSIFHVVVINRQEKVFSLIYQTGAAKDFNIYYRDNDKNNILHLAGKLAPSNRLNIVSGPALQMYGQTPRELFTLEHEKLREDGEKWMKKTATSCMVVATLIATVVFAAAFTVPGGYKEENGAPIFLNNGWFKIFVTFDVVAMFTSIASIMTFLSLFTAQYREDDFLFSLPAKLMIGLFTLFASIVYMVITFSATFFLVYKEEKHGTMPKLVAALGSLPIILYTLLNCKLWIALIHSTFFASRFMFRPSKNRLFE</sequence>
<organism evidence="3 4">
    <name type="scientific">Olea europaea subsp. europaea</name>
    <dbReference type="NCBI Taxonomy" id="158383"/>
    <lineage>
        <taxon>Eukaryota</taxon>
        <taxon>Viridiplantae</taxon>
        <taxon>Streptophyta</taxon>
        <taxon>Embryophyta</taxon>
        <taxon>Tracheophyta</taxon>
        <taxon>Spermatophyta</taxon>
        <taxon>Magnoliopsida</taxon>
        <taxon>eudicotyledons</taxon>
        <taxon>Gunneridae</taxon>
        <taxon>Pentapetalae</taxon>
        <taxon>asterids</taxon>
        <taxon>lamiids</taxon>
        <taxon>Lamiales</taxon>
        <taxon>Oleaceae</taxon>
        <taxon>Oleeae</taxon>
        <taxon>Olea</taxon>
    </lineage>
</organism>
<dbReference type="Proteomes" id="UP000594638">
    <property type="component" value="Unassembled WGS sequence"/>
</dbReference>
<dbReference type="InterPro" id="IPR026961">
    <property type="entry name" value="PGG_dom"/>
</dbReference>
<dbReference type="SMART" id="SM00248">
    <property type="entry name" value="ANK"/>
    <property type="match status" value="5"/>
</dbReference>
<keyword evidence="1" id="KW-1133">Transmembrane helix</keyword>
<feature type="transmembrane region" description="Helical" evidence="1">
    <location>
        <begin position="493"/>
        <end position="515"/>
    </location>
</feature>
<keyword evidence="1" id="KW-0812">Transmembrane</keyword>
<dbReference type="Gene3D" id="1.25.40.20">
    <property type="entry name" value="Ankyrin repeat-containing domain"/>
    <property type="match status" value="2"/>
</dbReference>
<dbReference type="GO" id="GO:0016020">
    <property type="term" value="C:membrane"/>
    <property type="evidence" value="ECO:0007669"/>
    <property type="project" value="TreeGrafter"/>
</dbReference>
<evidence type="ECO:0000313" key="4">
    <source>
        <dbReference type="Proteomes" id="UP000594638"/>
    </source>
</evidence>
<protein>
    <submittedName>
        <fullName evidence="3">Ankyrin repeat-containing ITN1-like isoform X1</fullName>
    </submittedName>
</protein>
<evidence type="ECO:0000313" key="3">
    <source>
        <dbReference type="EMBL" id="CAA2955491.1"/>
    </source>
</evidence>
<dbReference type="InterPro" id="IPR002110">
    <property type="entry name" value="Ankyrin_rpt"/>
</dbReference>
<dbReference type="OrthoDB" id="1921232at2759"/>
<gene>
    <name evidence="3" type="ORF">OLEA9_A048019</name>
</gene>
<dbReference type="Gramene" id="OE9A048019T1">
    <property type="protein sequence ID" value="OE9A048019C1"/>
    <property type="gene ID" value="OE9A048019"/>
</dbReference>
<keyword evidence="1" id="KW-0472">Membrane</keyword>
<feature type="transmembrane region" description="Helical" evidence="1">
    <location>
        <begin position="364"/>
        <end position="384"/>
    </location>
</feature>
<evidence type="ECO:0000259" key="2">
    <source>
        <dbReference type="Pfam" id="PF13962"/>
    </source>
</evidence>
<dbReference type="InterPro" id="IPR036770">
    <property type="entry name" value="Ankyrin_rpt-contain_sf"/>
</dbReference>
<name>A0A8S0PPZ7_OLEEU</name>
<dbReference type="PANTHER" id="PTHR24177:SF292">
    <property type="entry name" value="ANKYRIN REPEAT FAMILY PROTEIN-RELATED"/>
    <property type="match status" value="1"/>
</dbReference>
<dbReference type="EMBL" id="CACTIH010000152">
    <property type="protein sequence ID" value="CAA2955491.1"/>
    <property type="molecule type" value="Genomic_DNA"/>
</dbReference>
<comment type="caution">
    <text evidence="3">The sequence shown here is derived from an EMBL/GenBank/DDBJ whole genome shotgun (WGS) entry which is preliminary data.</text>
</comment>
<proteinExistence type="predicted"/>
<evidence type="ECO:0000256" key="1">
    <source>
        <dbReference type="SAM" id="Phobius"/>
    </source>
</evidence>